<accession>A0A9W7G9X3</accession>
<organism evidence="2 3">
    <name type="scientific">Triparma retinervis</name>
    <dbReference type="NCBI Taxonomy" id="2557542"/>
    <lineage>
        <taxon>Eukaryota</taxon>
        <taxon>Sar</taxon>
        <taxon>Stramenopiles</taxon>
        <taxon>Ochrophyta</taxon>
        <taxon>Bolidophyceae</taxon>
        <taxon>Parmales</taxon>
        <taxon>Triparmaceae</taxon>
        <taxon>Triparma</taxon>
    </lineage>
</organism>
<name>A0A9W7G9X3_9STRA</name>
<dbReference type="Proteomes" id="UP001165082">
    <property type="component" value="Unassembled WGS sequence"/>
</dbReference>
<protein>
    <submittedName>
        <fullName evidence="2">Uncharacterized protein</fullName>
    </submittedName>
</protein>
<comment type="caution">
    <text evidence="2">The sequence shown here is derived from an EMBL/GenBank/DDBJ whole genome shotgun (WGS) entry which is preliminary data.</text>
</comment>
<evidence type="ECO:0000313" key="2">
    <source>
        <dbReference type="EMBL" id="GMI37842.1"/>
    </source>
</evidence>
<evidence type="ECO:0000313" key="3">
    <source>
        <dbReference type="Proteomes" id="UP001165082"/>
    </source>
</evidence>
<gene>
    <name evidence="2" type="ORF">TrRE_jg12859</name>
</gene>
<dbReference type="EMBL" id="BRXZ01007993">
    <property type="protein sequence ID" value="GMI37842.1"/>
    <property type="molecule type" value="Genomic_DNA"/>
</dbReference>
<feature type="region of interest" description="Disordered" evidence="1">
    <location>
        <begin position="1"/>
        <end position="52"/>
    </location>
</feature>
<keyword evidence="3" id="KW-1185">Reference proteome</keyword>
<feature type="compositionally biased region" description="Basic residues" evidence="1">
    <location>
        <begin position="43"/>
        <end position="52"/>
    </location>
</feature>
<proteinExistence type="predicted"/>
<feature type="compositionally biased region" description="Low complexity" evidence="1">
    <location>
        <begin position="1"/>
        <end position="15"/>
    </location>
</feature>
<dbReference type="AlphaFoldDB" id="A0A9W7G9X3"/>
<sequence length="192" mass="21220">MSSSTRASSPRTSSRNCKPSRKLKEMIKDADTEDSEDEIVPSPKKKKGKKAKVRTKPLAPRCINCNAADGIKKCQYCDDAYTCNRCAVTKSESYDVEGHLNILIACRCGRIGPGDPPGPPHACGYYFDWQNWCVGCQEWHCFDCVEIGCSDSDVEDDCNDLLQASYKKFGGKDAVQAKMVEIYNTGMGYATT</sequence>
<reference evidence="2" key="1">
    <citation type="submission" date="2022-07" db="EMBL/GenBank/DDBJ databases">
        <title>Genome analysis of Parmales, a sister group of diatoms, reveals the evolutionary specialization of diatoms from phago-mixotrophs to photoautotrophs.</title>
        <authorList>
            <person name="Ban H."/>
            <person name="Sato S."/>
            <person name="Yoshikawa S."/>
            <person name="Kazumasa Y."/>
            <person name="Nakamura Y."/>
            <person name="Ichinomiya M."/>
            <person name="Saitoh K."/>
            <person name="Sato N."/>
            <person name="Blanc-Mathieu R."/>
            <person name="Endo H."/>
            <person name="Kuwata A."/>
            <person name="Ogata H."/>
        </authorList>
    </citation>
    <scope>NUCLEOTIDE SEQUENCE</scope>
</reference>
<evidence type="ECO:0000256" key="1">
    <source>
        <dbReference type="SAM" id="MobiDB-lite"/>
    </source>
</evidence>